<protein>
    <submittedName>
        <fullName evidence="2">Uncharacterized protein</fullName>
    </submittedName>
</protein>
<feature type="region of interest" description="Disordered" evidence="1">
    <location>
        <begin position="62"/>
        <end position="93"/>
    </location>
</feature>
<feature type="region of interest" description="Disordered" evidence="1">
    <location>
        <begin position="23"/>
        <end position="50"/>
    </location>
</feature>
<feature type="compositionally biased region" description="Basic and acidic residues" evidence="1">
    <location>
        <begin position="62"/>
        <end position="82"/>
    </location>
</feature>
<reference evidence="2 3" key="1">
    <citation type="submission" date="2024-01" db="EMBL/GenBank/DDBJ databases">
        <title>The genomes of 5 underutilized Papilionoideae crops provide insights into root nodulation and disease resistanc.</title>
        <authorList>
            <person name="Jiang F."/>
        </authorList>
    </citation>
    <scope>NUCLEOTIDE SEQUENCE [LARGE SCALE GENOMIC DNA]</scope>
    <source>
        <strain evidence="2">DUOXIRENSHENG_FW03</strain>
        <tissue evidence="2">Leaves</tissue>
    </source>
</reference>
<evidence type="ECO:0000256" key="1">
    <source>
        <dbReference type="SAM" id="MobiDB-lite"/>
    </source>
</evidence>
<keyword evidence="3" id="KW-1185">Reference proteome</keyword>
<sequence>MKKNKMGRKAVKLKAEKTIESKEFSEVKEKEANSDQGEIGNSIDKGETLGLPKAHADLEKLKTEEKEVNLQKGKEEERKNNESLELSSTPEMFIASEHENKKIELEIEAATTETSKATL</sequence>
<name>A0AAN9T0M8_PSOTE</name>
<organism evidence="2 3">
    <name type="scientific">Psophocarpus tetragonolobus</name>
    <name type="common">Winged bean</name>
    <name type="synonym">Dolichos tetragonolobus</name>
    <dbReference type="NCBI Taxonomy" id="3891"/>
    <lineage>
        <taxon>Eukaryota</taxon>
        <taxon>Viridiplantae</taxon>
        <taxon>Streptophyta</taxon>
        <taxon>Embryophyta</taxon>
        <taxon>Tracheophyta</taxon>
        <taxon>Spermatophyta</taxon>
        <taxon>Magnoliopsida</taxon>
        <taxon>eudicotyledons</taxon>
        <taxon>Gunneridae</taxon>
        <taxon>Pentapetalae</taxon>
        <taxon>rosids</taxon>
        <taxon>fabids</taxon>
        <taxon>Fabales</taxon>
        <taxon>Fabaceae</taxon>
        <taxon>Papilionoideae</taxon>
        <taxon>50 kb inversion clade</taxon>
        <taxon>NPAAA clade</taxon>
        <taxon>indigoferoid/millettioid clade</taxon>
        <taxon>Phaseoleae</taxon>
        <taxon>Psophocarpus</taxon>
    </lineage>
</organism>
<gene>
    <name evidence="2" type="ORF">VNO78_01692</name>
</gene>
<comment type="caution">
    <text evidence="2">The sequence shown here is derived from an EMBL/GenBank/DDBJ whole genome shotgun (WGS) entry which is preliminary data.</text>
</comment>
<dbReference type="AlphaFoldDB" id="A0AAN9T0M8"/>
<evidence type="ECO:0000313" key="3">
    <source>
        <dbReference type="Proteomes" id="UP001386955"/>
    </source>
</evidence>
<evidence type="ECO:0000313" key="2">
    <source>
        <dbReference type="EMBL" id="KAK7410694.1"/>
    </source>
</evidence>
<accession>A0AAN9T0M8</accession>
<feature type="compositionally biased region" description="Basic and acidic residues" evidence="1">
    <location>
        <begin position="23"/>
        <end position="33"/>
    </location>
</feature>
<dbReference type="EMBL" id="JAYMYS010000001">
    <property type="protein sequence ID" value="KAK7410694.1"/>
    <property type="molecule type" value="Genomic_DNA"/>
</dbReference>
<proteinExistence type="predicted"/>
<dbReference type="Proteomes" id="UP001386955">
    <property type="component" value="Unassembled WGS sequence"/>
</dbReference>